<dbReference type="InterPro" id="IPR040442">
    <property type="entry name" value="Pyrv_kinase-like_dom_sf"/>
</dbReference>
<evidence type="ECO:0000256" key="3">
    <source>
        <dbReference type="ARBA" id="ARBA00022842"/>
    </source>
</evidence>
<dbReference type="Proteomes" id="UP001589702">
    <property type="component" value="Unassembled WGS sequence"/>
</dbReference>
<dbReference type="Gene3D" id="3.20.20.60">
    <property type="entry name" value="Phosphoenolpyruvate-binding domains"/>
    <property type="match status" value="1"/>
</dbReference>
<protein>
    <submittedName>
        <fullName evidence="5">HpcH/HpaI aldolase/citrate lyase family protein</fullName>
    </submittedName>
</protein>
<evidence type="ECO:0000313" key="5">
    <source>
        <dbReference type="EMBL" id="MFB9820275.1"/>
    </source>
</evidence>
<evidence type="ECO:0000313" key="6">
    <source>
        <dbReference type="Proteomes" id="UP001589702"/>
    </source>
</evidence>
<dbReference type="Pfam" id="PF03328">
    <property type="entry name" value="HpcH_HpaI"/>
    <property type="match status" value="1"/>
</dbReference>
<feature type="domain" description="HpcH/HpaI aldolase/citrate lyase" evidence="4">
    <location>
        <begin position="27"/>
        <end position="239"/>
    </location>
</feature>
<dbReference type="PANTHER" id="PTHR32308">
    <property type="entry name" value="LYASE BETA SUBUNIT, PUTATIVE (AFU_ORTHOLOGUE AFUA_4G13030)-RELATED"/>
    <property type="match status" value="1"/>
</dbReference>
<evidence type="ECO:0000259" key="4">
    <source>
        <dbReference type="Pfam" id="PF03328"/>
    </source>
</evidence>
<keyword evidence="5" id="KW-0456">Lyase</keyword>
<proteinExistence type="predicted"/>
<keyword evidence="2" id="KW-0479">Metal-binding</keyword>
<organism evidence="5 6">
    <name type="scientific">Arthrobacter ramosus</name>
    <dbReference type="NCBI Taxonomy" id="1672"/>
    <lineage>
        <taxon>Bacteria</taxon>
        <taxon>Bacillati</taxon>
        <taxon>Actinomycetota</taxon>
        <taxon>Actinomycetes</taxon>
        <taxon>Micrococcales</taxon>
        <taxon>Micrococcaceae</taxon>
        <taxon>Arthrobacter</taxon>
    </lineage>
</organism>
<dbReference type="EMBL" id="JBHMBC010000018">
    <property type="protein sequence ID" value="MFB9820275.1"/>
    <property type="molecule type" value="Genomic_DNA"/>
</dbReference>
<dbReference type="InterPro" id="IPR005000">
    <property type="entry name" value="Aldolase/citrate-lyase_domain"/>
</dbReference>
<name>A0ABV5XZU6_ARTRM</name>
<evidence type="ECO:0000256" key="2">
    <source>
        <dbReference type="ARBA" id="ARBA00022723"/>
    </source>
</evidence>
<dbReference type="PANTHER" id="PTHR32308:SF10">
    <property type="entry name" value="CITRATE LYASE SUBUNIT BETA"/>
    <property type="match status" value="1"/>
</dbReference>
<comment type="cofactor">
    <cofactor evidence="1">
        <name>Mg(2+)</name>
        <dbReference type="ChEBI" id="CHEBI:18420"/>
    </cofactor>
</comment>
<reference evidence="5 6" key="1">
    <citation type="submission" date="2024-09" db="EMBL/GenBank/DDBJ databases">
        <authorList>
            <person name="Sun Q."/>
            <person name="Mori K."/>
        </authorList>
    </citation>
    <scope>NUCLEOTIDE SEQUENCE [LARGE SCALE GENOMIC DNA]</scope>
    <source>
        <strain evidence="5 6">JCM 1334</strain>
    </source>
</reference>
<comment type="caution">
    <text evidence="5">The sequence shown here is derived from an EMBL/GenBank/DDBJ whole genome shotgun (WGS) entry which is preliminary data.</text>
</comment>
<dbReference type="SUPFAM" id="SSF51621">
    <property type="entry name" value="Phosphoenolpyruvate/pyruvate domain"/>
    <property type="match status" value="1"/>
</dbReference>
<keyword evidence="6" id="KW-1185">Reference proteome</keyword>
<keyword evidence="3" id="KW-0460">Magnesium</keyword>
<gene>
    <name evidence="5" type="ORF">ACFFP1_12305</name>
</gene>
<dbReference type="PIRSF" id="PIRSF015582">
    <property type="entry name" value="Cit_lyase_B"/>
    <property type="match status" value="1"/>
</dbReference>
<dbReference type="InterPro" id="IPR011206">
    <property type="entry name" value="Citrate_lyase_beta/mcl1/mcl2"/>
</dbReference>
<accession>A0ABV5XZU6</accession>
<dbReference type="RefSeq" id="WP_234754906.1">
    <property type="nucleotide sequence ID" value="NZ_BAAAWN010000001.1"/>
</dbReference>
<dbReference type="GO" id="GO:0016829">
    <property type="term" value="F:lyase activity"/>
    <property type="evidence" value="ECO:0007669"/>
    <property type="project" value="UniProtKB-KW"/>
</dbReference>
<evidence type="ECO:0000256" key="1">
    <source>
        <dbReference type="ARBA" id="ARBA00001946"/>
    </source>
</evidence>
<sequence>MSTTSTDLTARTPRQEYASMISLIEVPVLNEKYWSKVPEVAADGIMLDLEDSATPENKERVRERVIEVLADIDYFGERRIIVRSNNIGSPWGRADLEALAAVDADIVISYPKVETVEELDEVVAIMRGAGRVHPLHVMIETARALIELDRIAAHPAVVGLHFGYVDLAADIGSRPFDADGMLSSLTSGYARAKIAAAAAAYGLWATGGSLIPEYKDLEKVRAFIQTWSDLGFTACIAVSPAHLPIINEVMRPSAAEVDRARQVCDAYEETAARGEPAAVLNGRVITLPDYRVARLVLERA</sequence>
<dbReference type="InterPro" id="IPR015813">
    <property type="entry name" value="Pyrv/PenolPyrv_kinase-like_dom"/>
</dbReference>